<dbReference type="EnsemblProtists" id="EKX37964">
    <property type="protein sequence ID" value="EKX37964"/>
    <property type="gene ID" value="GUITHDRAFT_154832"/>
</dbReference>
<protein>
    <submittedName>
        <fullName evidence="1 2">Uncharacterized protein</fullName>
    </submittedName>
</protein>
<gene>
    <name evidence="1" type="ORF">GUITHDRAFT_154832</name>
</gene>
<reference evidence="1 3" key="1">
    <citation type="journal article" date="2012" name="Nature">
        <title>Algal genomes reveal evolutionary mosaicism and the fate of nucleomorphs.</title>
        <authorList>
            <consortium name="DOE Joint Genome Institute"/>
            <person name="Curtis B.A."/>
            <person name="Tanifuji G."/>
            <person name="Burki F."/>
            <person name="Gruber A."/>
            <person name="Irimia M."/>
            <person name="Maruyama S."/>
            <person name="Arias M.C."/>
            <person name="Ball S.G."/>
            <person name="Gile G.H."/>
            <person name="Hirakawa Y."/>
            <person name="Hopkins J.F."/>
            <person name="Kuo A."/>
            <person name="Rensing S.A."/>
            <person name="Schmutz J."/>
            <person name="Symeonidi A."/>
            <person name="Elias M."/>
            <person name="Eveleigh R.J."/>
            <person name="Herman E.K."/>
            <person name="Klute M.J."/>
            <person name="Nakayama T."/>
            <person name="Obornik M."/>
            <person name="Reyes-Prieto A."/>
            <person name="Armbrust E.V."/>
            <person name="Aves S.J."/>
            <person name="Beiko R.G."/>
            <person name="Coutinho P."/>
            <person name="Dacks J.B."/>
            <person name="Durnford D.G."/>
            <person name="Fast N.M."/>
            <person name="Green B.R."/>
            <person name="Grisdale C.J."/>
            <person name="Hempel F."/>
            <person name="Henrissat B."/>
            <person name="Hoppner M.P."/>
            <person name="Ishida K."/>
            <person name="Kim E."/>
            <person name="Koreny L."/>
            <person name="Kroth P.G."/>
            <person name="Liu Y."/>
            <person name="Malik S.B."/>
            <person name="Maier U.G."/>
            <person name="McRose D."/>
            <person name="Mock T."/>
            <person name="Neilson J.A."/>
            <person name="Onodera N.T."/>
            <person name="Poole A.M."/>
            <person name="Pritham E.J."/>
            <person name="Richards T.A."/>
            <person name="Rocap G."/>
            <person name="Roy S.W."/>
            <person name="Sarai C."/>
            <person name="Schaack S."/>
            <person name="Shirato S."/>
            <person name="Slamovits C.H."/>
            <person name="Spencer D.F."/>
            <person name="Suzuki S."/>
            <person name="Worden A.Z."/>
            <person name="Zauner S."/>
            <person name="Barry K."/>
            <person name="Bell C."/>
            <person name="Bharti A.K."/>
            <person name="Crow J.A."/>
            <person name="Grimwood J."/>
            <person name="Kramer R."/>
            <person name="Lindquist E."/>
            <person name="Lucas S."/>
            <person name="Salamov A."/>
            <person name="McFadden G.I."/>
            <person name="Lane C.E."/>
            <person name="Keeling P.J."/>
            <person name="Gray M.W."/>
            <person name="Grigoriev I.V."/>
            <person name="Archibald J.M."/>
        </authorList>
    </citation>
    <scope>NUCLEOTIDE SEQUENCE</scope>
    <source>
        <strain evidence="1 3">CCMP2712</strain>
    </source>
</reference>
<dbReference type="KEGG" id="gtt:GUITHDRAFT_154832"/>
<evidence type="ECO:0000313" key="2">
    <source>
        <dbReference type="EnsemblProtists" id="EKX37964"/>
    </source>
</evidence>
<proteinExistence type="predicted"/>
<dbReference type="PaxDb" id="55529-EKX37964"/>
<evidence type="ECO:0000313" key="1">
    <source>
        <dbReference type="EMBL" id="EKX37964.1"/>
    </source>
</evidence>
<evidence type="ECO:0000313" key="3">
    <source>
        <dbReference type="Proteomes" id="UP000011087"/>
    </source>
</evidence>
<dbReference type="OrthoDB" id="3176531at2759"/>
<reference evidence="2" key="3">
    <citation type="submission" date="2015-06" db="UniProtKB">
        <authorList>
            <consortium name="EnsemblProtists"/>
        </authorList>
    </citation>
    <scope>IDENTIFICATION</scope>
</reference>
<dbReference type="EMBL" id="JH993053">
    <property type="protein sequence ID" value="EKX37964.1"/>
    <property type="molecule type" value="Genomic_DNA"/>
</dbReference>
<dbReference type="HOGENOM" id="CLU_2268976_0_0_1"/>
<dbReference type="GeneID" id="17294703"/>
<dbReference type="AlphaFoldDB" id="L1IPZ8"/>
<dbReference type="Proteomes" id="UP000011087">
    <property type="component" value="Unassembled WGS sequence"/>
</dbReference>
<reference evidence="3" key="2">
    <citation type="submission" date="2012-11" db="EMBL/GenBank/DDBJ databases">
        <authorList>
            <person name="Kuo A."/>
            <person name="Curtis B.A."/>
            <person name="Tanifuji G."/>
            <person name="Burki F."/>
            <person name="Gruber A."/>
            <person name="Irimia M."/>
            <person name="Maruyama S."/>
            <person name="Arias M.C."/>
            <person name="Ball S.G."/>
            <person name="Gile G.H."/>
            <person name="Hirakawa Y."/>
            <person name="Hopkins J.F."/>
            <person name="Rensing S.A."/>
            <person name="Schmutz J."/>
            <person name="Symeonidi A."/>
            <person name="Elias M."/>
            <person name="Eveleigh R.J."/>
            <person name="Herman E.K."/>
            <person name="Klute M.J."/>
            <person name="Nakayama T."/>
            <person name="Obornik M."/>
            <person name="Reyes-Prieto A."/>
            <person name="Armbrust E.V."/>
            <person name="Aves S.J."/>
            <person name="Beiko R.G."/>
            <person name="Coutinho P."/>
            <person name="Dacks J.B."/>
            <person name="Durnford D.G."/>
            <person name="Fast N.M."/>
            <person name="Green B.R."/>
            <person name="Grisdale C."/>
            <person name="Hempe F."/>
            <person name="Henrissat B."/>
            <person name="Hoppner M.P."/>
            <person name="Ishida K.-I."/>
            <person name="Kim E."/>
            <person name="Koreny L."/>
            <person name="Kroth P.G."/>
            <person name="Liu Y."/>
            <person name="Malik S.-B."/>
            <person name="Maier U.G."/>
            <person name="McRose D."/>
            <person name="Mock T."/>
            <person name="Neilson J.A."/>
            <person name="Onodera N.T."/>
            <person name="Poole A.M."/>
            <person name="Pritham E.J."/>
            <person name="Richards T.A."/>
            <person name="Rocap G."/>
            <person name="Roy S.W."/>
            <person name="Sarai C."/>
            <person name="Schaack S."/>
            <person name="Shirato S."/>
            <person name="Slamovits C.H."/>
            <person name="Spencer D.F."/>
            <person name="Suzuki S."/>
            <person name="Worden A.Z."/>
            <person name="Zauner S."/>
            <person name="Barry K."/>
            <person name="Bell C."/>
            <person name="Bharti A.K."/>
            <person name="Crow J.A."/>
            <person name="Grimwood J."/>
            <person name="Kramer R."/>
            <person name="Lindquist E."/>
            <person name="Lucas S."/>
            <person name="Salamov A."/>
            <person name="McFadden G.I."/>
            <person name="Lane C.E."/>
            <person name="Keeling P.J."/>
            <person name="Gray M.W."/>
            <person name="Grigoriev I.V."/>
            <person name="Archibald J.M."/>
        </authorList>
    </citation>
    <scope>NUCLEOTIDE SEQUENCE</scope>
    <source>
        <strain evidence="3">CCMP2712</strain>
    </source>
</reference>
<sequence>MREARGSRARFLWMATPAMVHVRDNMISECMDWRTNQRLALYEEQAKTLVQRYQQEFGIERFMYMDTYNLTLPMIEAAKGDCGHFLPANIQLAAVQQFLNLAC</sequence>
<organism evidence="1">
    <name type="scientific">Guillardia theta (strain CCMP2712)</name>
    <name type="common">Cryptophyte</name>
    <dbReference type="NCBI Taxonomy" id="905079"/>
    <lineage>
        <taxon>Eukaryota</taxon>
        <taxon>Cryptophyceae</taxon>
        <taxon>Pyrenomonadales</taxon>
        <taxon>Geminigeraceae</taxon>
        <taxon>Guillardia</taxon>
    </lineage>
</organism>
<keyword evidence="3" id="KW-1185">Reference proteome</keyword>
<accession>L1IPZ8</accession>
<name>L1IPZ8_GUITC</name>
<dbReference type="RefSeq" id="XP_005824944.1">
    <property type="nucleotide sequence ID" value="XM_005824887.1"/>
</dbReference>